<evidence type="ECO:0000256" key="5">
    <source>
        <dbReference type="ARBA" id="ARBA00022728"/>
    </source>
</evidence>
<comment type="subcellular location">
    <subcellularLocation>
        <location evidence="1">Nucleus</location>
    </subcellularLocation>
</comment>
<dbReference type="InterPro" id="IPR036285">
    <property type="entry name" value="PRP4-like_sf"/>
</dbReference>
<gene>
    <name evidence="10" type="ORF">PHACADRAFT_251842</name>
</gene>
<keyword evidence="11" id="KW-1185">Reference proteome</keyword>
<dbReference type="RefSeq" id="XP_007393251.1">
    <property type="nucleotide sequence ID" value="XM_007393189.1"/>
</dbReference>
<dbReference type="HOGENOM" id="CLU_039675_0_0_1"/>
<dbReference type="InterPro" id="IPR014906">
    <property type="entry name" value="PRP4-like"/>
</dbReference>
<dbReference type="OrthoDB" id="10261918at2759"/>
<feature type="compositionally biased region" description="Polar residues" evidence="8">
    <location>
        <begin position="87"/>
        <end position="97"/>
    </location>
</feature>
<dbReference type="InterPro" id="IPR004098">
    <property type="entry name" value="Prp18"/>
</dbReference>
<dbReference type="GeneID" id="18915336"/>
<keyword evidence="5" id="KW-0747">Spliceosome</keyword>
<feature type="region of interest" description="Disordered" evidence="8">
    <location>
        <begin position="1"/>
        <end position="97"/>
    </location>
</feature>
<dbReference type="GO" id="GO:0005682">
    <property type="term" value="C:U5 snRNP"/>
    <property type="evidence" value="ECO:0007669"/>
    <property type="project" value="TreeGrafter"/>
</dbReference>
<organism evidence="10 11">
    <name type="scientific">Phanerochaete carnosa (strain HHB-10118-sp)</name>
    <name type="common">White-rot fungus</name>
    <name type="synonym">Peniophora carnosa</name>
    <dbReference type="NCBI Taxonomy" id="650164"/>
    <lineage>
        <taxon>Eukaryota</taxon>
        <taxon>Fungi</taxon>
        <taxon>Dikarya</taxon>
        <taxon>Basidiomycota</taxon>
        <taxon>Agaricomycotina</taxon>
        <taxon>Agaricomycetes</taxon>
        <taxon>Polyporales</taxon>
        <taxon>Phanerochaetaceae</taxon>
        <taxon>Phanerochaete</taxon>
    </lineage>
</organism>
<dbReference type="GO" id="GO:0071021">
    <property type="term" value="C:U2-type post-spliceosomal complex"/>
    <property type="evidence" value="ECO:0007669"/>
    <property type="project" value="TreeGrafter"/>
</dbReference>
<keyword evidence="7" id="KW-0539">Nucleus</keyword>
<dbReference type="Pfam" id="PF08799">
    <property type="entry name" value="PRP4"/>
    <property type="match status" value="1"/>
</dbReference>
<evidence type="ECO:0000313" key="11">
    <source>
        <dbReference type="Proteomes" id="UP000008370"/>
    </source>
</evidence>
<accession>K5WF56</accession>
<dbReference type="FunCoup" id="K5WF56">
    <property type="interactions" value="422"/>
</dbReference>
<dbReference type="InParanoid" id="K5WF56"/>
<proteinExistence type="inferred from homology"/>
<evidence type="ECO:0000256" key="3">
    <source>
        <dbReference type="ARBA" id="ARBA00018242"/>
    </source>
</evidence>
<dbReference type="GO" id="GO:0000350">
    <property type="term" value="P:generation of catalytic spliceosome for second transesterification step"/>
    <property type="evidence" value="ECO:0007669"/>
    <property type="project" value="TreeGrafter"/>
</dbReference>
<evidence type="ECO:0000256" key="8">
    <source>
        <dbReference type="SAM" id="MobiDB-lite"/>
    </source>
</evidence>
<protein>
    <recommendedName>
        <fullName evidence="3">Pre-mRNA-splicing factor 18</fullName>
    </recommendedName>
</protein>
<dbReference type="PANTHER" id="PTHR13007">
    <property type="entry name" value="PRE-MRNA SPLICING FACTOR-RELATED"/>
    <property type="match status" value="1"/>
</dbReference>
<dbReference type="SUPFAM" id="SSF47938">
    <property type="entry name" value="Functional domain of the splicing factor Prp18"/>
    <property type="match status" value="1"/>
</dbReference>
<dbReference type="AlphaFoldDB" id="K5WF56"/>
<evidence type="ECO:0000256" key="6">
    <source>
        <dbReference type="ARBA" id="ARBA00023187"/>
    </source>
</evidence>
<comment type="similarity">
    <text evidence="2">Belongs to the PRP18 family.</text>
</comment>
<sequence length="354" mass="41155">MDALKTEIAHKRKNLQELSVERPTKYMRRGDIERLKQGQERKAREEKEAKEREEKERKESEKLAIFNVKGKSPPRCTTHSPKPEGQDSASLDPLSSTTFNISNEECIRRLRAKGQPIRLFGESDRDRRLRLRALELIEEKEHERHGGQNDFKKALEDVEIRAQQELAEKEQKKEGREGGKDIGVEILDLSLVKTDPDRLYPVIYYALKRTLKEWEEWMDERPELVKRATQGKLAAATQRQSAEYLKPLFKLLRSRSLPADMLARIAEIVHYMQKRQYQKANDSYLRLSIGNAPWPIGVTMVGIHERSAREKISADQVAHVLNDEVSRKYIQSLKRLLTFSQTKYPPNDVTQLMG</sequence>
<dbReference type="KEGG" id="pco:PHACADRAFT_251842"/>
<name>K5WF56_PHACS</name>
<dbReference type="PANTHER" id="PTHR13007:SF19">
    <property type="entry name" value="PRE-MRNA-SPLICING FACTOR 18"/>
    <property type="match status" value="1"/>
</dbReference>
<dbReference type="Gene3D" id="1.20.940.10">
    <property type="entry name" value="Functional domain of the splicing factor Prp18"/>
    <property type="match status" value="1"/>
</dbReference>
<evidence type="ECO:0000256" key="1">
    <source>
        <dbReference type="ARBA" id="ARBA00004123"/>
    </source>
</evidence>
<dbReference type="FunFam" id="1.20.940.10:FF:000002">
    <property type="entry name" value="Pre-mRNA processing factor 18"/>
    <property type="match status" value="1"/>
</dbReference>
<dbReference type="InterPro" id="IPR039979">
    <property type="entry name" value="PRPF18"/>
</dbReference>
<dbReference type="SUPFAM" id="SSF158230">
    <property type="entry name" value="PRP4-like"/>
    <property type="match status" value="1"/>
</dbReference>
<feature type="compositionally biased region" description="Basic and acidic residues" evidence="8">
    <location>
        <begin position="19"/>
        <end position="62"/>
    </location>
</feature>
<evidence type="ECO:0000259" key="9">
    <source>
        <dbReference type="SMART" id="SM00500"/>
    </source>
</evidence>
<evidence type="ECO:0000256" key="2">
    <source>
        <dbReference type="ARBA" id="ARBA00008137"/>
    </source>
</evidence>
<keyword evidence="6" id="KW-0508">mRNA splicing</keyword>
<evidence type="ECO:0000256" key="7">
    <source>
        <dbReference type="ARBA" id="ARBA00023242"/>
    </source>
</evidence>
<keyword evidence="4" id="KW-0507">mRNA processing</keyword>
<evidence type="ECO:0000313" key="10">
    <source>
        <dbReference type="EMBL" id="EKM57910.1"/>
    </source>
</evidence>
<dbReference type="Proteomes" id="UP000008370">
    <property type="component" value="Unassembled WGS sequence"/>
</dbReference>
<dbReference type="GO" id="GO:0046540">
    <property type="term" value="C:U4/U6 x U5 tri-snRNP complex"/>
    <property type="evidence" value="ECO:0007669"/>
    <property type="project" value="TreeGrafter"/>
</dbReference>
<dbReference type="Gene3D" id="4.10.280.110">
    <property type="entry name" value="Pre-mRNA processing factor 4 domain"/>
    <property type="match status" value="1"/>
</dbReference>
<reference evidence="10 11" key="1">
    <citation type="journal article" date="2012" name="BMC Genomics">
        <title>Comparative genomics of the white-rot fungi, Phanerochaete carnosa and P. chrysosporium, to elucidate the genetic basis of the distinct wood types they colonize.</title>
        <authorList>
            <person name="Suzuki H."/>
            <person name="MacDonald J."/>
            <person name="Syed K."/>
            <person name="Salamov A."/>
            <person name="Hori C."/>
            <person name="Aerts A."/>
            <person name="Henrissat B."/>
            <person name="Wiebenga A."/>
            <person name="vanKuyk P.A."/>
            <person name="Barry K."/>
            <person name="Lindquist E."/>
            <person name="LaButti K."/>
            <person name="Lapidus A."/>
            <person name="Lucas S."/>
            <person name="Coutinho P."/>
            <person name="Gong Y."/>
            <person name="Samejima M."/>
            <person name="Mahadevan R."/>
            <person name="Abou-Zaid M."/>
            <person name="de Vries R.P."/>
            <person name="Igarashi K."/>
            <person name="Yadav J.S."/>
            <person name="Grigoriev I.V."/>
            <person name="Master E.R."/>
        </authorList>
    </citation>
    <scope>NUCLEOTIDE SEQUENCE [LARGE SCALE GENOMIC DNA]</scope>
    <source>
        <strain evidence="10 11">HHB-10118-sp</strain>
    </source>
</reference>
<dbReference type="SMART" id="SM00500">
    <property type="entry name" value="SFM"/>
    <property type="match status" value="1"/>
</dbReference>
<dbReference type="Pfam" id="PF02840">
    <property type="entry name" value="Prp18"/>
    <property type="match status" value="1"/>
</dbReference>
<dbReference type="STRING" id="650164.K5WF56"/>
<dbReference type="EMBL" id="JH930470">
    <property type="protein sequence ID" value="EKM57910.1"/>
    <property type="molecule type" value="Genomic_DNA"/>
</dbReference>
<evidence type="ECO:0000256" key="4">
    <source>
        <dbReference type="ARBA" id="ARBA00022664"/>
    </source>
</evidence>
<feature type="domain" description="Pre-mRNA processing factor 4 (PRP4)-like" evidence="9">
    <location>
        <begin position="101"/>
        <end position="153"/>
    </location>
</feature>